<evidence type="ECO:0000313" key="2">
    <source>
        <dbReference type="Proteomes" id="UP000287651"/>
    </source>
</evidence>
<name>A0A426Y3S9_ENSVE</name>
<accession>A0A426Y3S9</accession>
<evidence type="ECO:0000313" key="1">
    <source>
        <dbReference type="EMBL" id="RRT46290.1"/>
    </source>
</evidence>
<dbReference type="Proteomes" id="UP000287651">
    <property type="component" value="Unassembled WGS sequence"/>
</dbReference>
<organism evidence="1 2">
    <name type="scientific">Ensete ventricosum</name>
    <name type="common">Abyssinian banana</name>
    <name type="synonym">Musa ensete</name>
    <dbReference type="NCBI Taxonomy" id="4639"/>
    <lineage>
        <taxon>Eukaryota</taxon>
        <taxon>Viridiplantae</taxon>
        <taxon>Streptophyta</taxon>
        <taxon>Embryophyta</taxon>
        <taxon>Tracheophyta</taxon>
        <taxon>Spermatophyta</taxon>
        <taxon>Magnoliopsida</taxon>
        <taxon>Liliopsida</taxon>
        <taxon>Zingiberales</taxon>
        <taxon>Musaceae</taxon>
        <taxon>Ensete</taxon>
    </lineage>
</organism>
<reference evidence="1 2" key="1">
    <citation type="journal article" date="2014" name="Agronomy (Basel)">
        <title>A Draft Genome Sequence for Ensete ventricosum, the Drought-Tolerant Tree Against Hunger.</title>
        <authorList>
            <person name="Harrison J."/>
            <person name="Moore K.A."/>
            <person name="Paszkiewicz K."/>
            <person name="Jones T."/>
            <person name="Grant M."/>
            <person name="Ambacheew D."/>
            <person name="Muzemil S."/>
            <person name="Studholme D.J."/>
        </authorList>
    </citation>
    <scope>NUCLEOTIDE SEQUENCE [LARGE SCALE GENOMIC DNA]</scope>
</reference>
<proteinExistence type="predicted"/>
<gene>
    <name evidence="1" type="ORF">B296_00008072</name>
</gene>
<dbReference type="AlphaFoldDB" id="A0A426Y3S9"/>
<comment type="caution">
    <text evidence="1">The sequence shown here is derived from an EMBL/GenBank/DDBJ whole genome shotgun (WGS) entry which is preliminary data.</text>
</comment>
<protein>
    <submittedName>
        <fullName evidence="1">Uncharacterized protein</fullName>
    </submittedName>
</protein>
<dbReference type="EMBL" id="AMZH03015290">
    <property type="protein sequence ID" value="RRT46290.1"/>
    <property type="molecule type" value="Genomic_DNA"/>
</dbReference>
<sequence>MRLRTRLEYIGSLARVSGACQDSATQFFRRRPRLAERLLVVAEKLAGSCEGLTMTNYNKRIGQSQVQISSRSEDDVVGNSFGVCQELTEGIESLLGWRKRVRYKKTETHRKIIGSLDDAVGARQDFARSLPKGSVSWLGTYREITRRRP</sequence>